<dbReference type="RefSeq" id="WP_001028954.1">
    <property type="nucleotide sequence ID" value="NZ_CP064467.1"/>
</dbReference>
<evidence type="ECO:0000256" key="1">
    <source>
        <dbReference type="SAM" id="Phobius"/>
    </source>
</evidence>
<accession>A0A1W5ZMK2</accession>
<reference evidence="3" key="2">
    <citation type="submission" date="2020-08" db="EMBL/GenBank/DDBJ databases">
        <title>Changes in the skin microbiome associated with squamous cell carcinoma in transplant recipients.</title>
        <authorList>
            <person name="Zaugg J."/>
            <person name="Krueger A."/>
            <person name="Lachner N."/>
        </authorList>
    </citation>
    <scope>NUCLEOTIDE SEQUENCE</scope>
    <source>
        <strain evidence="3">R5988</strain>
    </source>
</reference>
<keyword evidence="1" id="KW-1133">Transmembrane helix</keyword>
<proteinExistence type="predicted"/>
<feature type="transmembrane region" description="Helical" evidence="1">
    <location>
        <begin position="6"/>
        <end position="23"/>
    </location>
</feature>
<dbReference type="EMBL" id="JACGQI010000024">
    <property type="protein sequence ID" value="MBF2231006.1"/>
    <property type="molecule type" value="Genomic_DNA"/>
</dbReference>
<keyword evidence="1" id="KW-0472">Membrane</keyword>
<dbReference type="EMBL" id="KY849363">
    <property type="protein sequence ID" value="ARI71468.1"/>
    <property type="molecule type" value="Genomic_DNA"/>
</dbReference>
<keyword evidence="1" id="KW-0812">Transmembrane</keyword>
<dbReference type="Proteomes" id="UP000648077">
    <property type="component" value="Unassembled WGS sequence"/>
</dbReference>
<sequence>MNIYQTYACLVIGIIVNSTTTILKRKKLISNIKQLWKSKKTLEEFIRSNSRFDY</sequence>
<evidence type="ECO:0000313" key="2">
    <source>
        <dbReference type="EMBL" id="ARI71468.1"/>
    </source>
</evidence>
<evidence type="ECO:0000313" key="3">
    <source>
        <dbReference type="EMBL" id="MBF2231006.1"/>
    </source>
</evidence>
<reference evidence="2" key="1">
    <citation type="submission" date="2017-03" db="EMBL/GenBank/DDBJ databases">
        <title>Characterization and molecular analysis of Staphylococcus epidermidis Y24 isolated from bovine mastitis milk in China.</title>
        <authorList>
            <person name="Tong C."/>
            <person name="Wu Z."/>
            <person name="Qiao D."/>
            <person name="Zhang L."/>
            <person name="Xue H."/>
            <person name="Zhao X."/>
        </authorList>
    </citation>
    <scope>NUCLEOTIDE SEQUENCE</scope>
    <source>
        <strain evidence="2">Y24</strain>
    </source>
</reference>
<dbReference type="AlphaFoldDB" id="A0A1W5ZMK2"/>
<protein>
    <submittedName>
        <fullName evidence="3">DNA mismatch repair protein MutS</fullName>
    </submittedName>
</protein>
<gene>
    <name evidence="3" type="ORF">H3963_11365</name>
</gene>
<organism evidence="2">
    <name type="scientific">Staphylococcus epidermidis</name>
    <dbReference type="NCBI Taxonomy" id="1282"/>
    <lineage>
        <taxon>Bacteria</taxon>
        <taxon>Bacillati</taxon>
        <taxon>Bacillota</taxon>
        <taxon>Bacilli</taxon>
        <taxon>Bacillales</taxon>
        <taxon>Staphylococcaceae</taxon>
        <taxon>Staphylococcus</taxon>
    </lineage>
</organism>
<name>A0A1W5ZMK2_STAEP</name>